<reference evidence="2" key="1">
    <citation type="submission" date="2016-09" db="EMBL/GenBank/DDBJ databases">
        <authorList>
            <person name="Capua I."/>
            <person name="De Benedictis P."/>
            <person name="Joannis T."/>
            <person name="Lombin L.H."/>
            <person name="Cattoli G."/>
        </authorList>
    </citation>
    <scope>NUCLEOTIDE SEQUENCE</scope>
    <source>
        <strain evidence="2">B9</strain>
    </source>
</reference>
<evidence type="ECO:0000313" key="2">
    <source>
        <dbReference type="EMBL" id="SCU84723.1"/>
    </source>
</evidence>
<sequence>MSYWHGGSTCGEARQASSKGRPYSSGRRLLLARLVQIATASEYEIRLVEQLVVLVPPGHRLKCRQQMIRQTVLLFLASPSENSEYVVKKRLSNFAHRFRLRQQSPIRWARRA</sequence>
<dbReference type="EMBL" id="FMSH01000376">
    <property type="protein sequence ID" value="SCU84723.1"/>
    <property type="molecule type" value="Genomic_DNA"/>
</dbReference>
<feature type="region of interest" description="Disordered" evidence="1">
    <location>
        <begin position="1"/>
        <end position="24"/>
    </location>
</feature>
<organism evidence="2">
    <name type="scientific">Cupriavidus necator</name>
    <name type="common">Alcaligenes eutrophus</name>
    <name type="synonym">Ralstonia eutropha</name>
    <dbReference type="NCBI Taxonomy" id="106590"/>
    <lineage>
        <taxon>Bacteria</taxon>
        <taxon>Pseudomonadati</taxon>
        <taxon>Pseudomonadota</taxon>
        <taxon>Betaproteobacteria</taxon>
        <taxon>Burkholderiales</taxon>
        <taxon>Burkholderiaceae</taxon>
        <taxon>Cupriavidus</taxon>
    </lineage>
</organism>
<gene>
    <name evidence="2" type="ORF">CNECB9_4370014</name>
</gene>
<dbReference type="RefSeq" id="WP_340527752.1">
    <property type="nucleotide sequence ID" value="NZ_FMSH01000376.1"/>
</dbReference>
<protein>
    <submittedName>
        <fullName evidence="2">Uncharacterized protein</fullName>
    </submittedName>
</protein>
<dbReference type="AlphaFoldDB" id="A0A1K0IKY1"/>
<accession>A0A1K0IKY1</accession>
<evidence type="ECO:0000256" key="1">
    <source>
        <dbReference type="SAM" id="MobiDB-lite"/>
    </source>
</evidence>
<name>A0A1K0IKY1_CUPNE</name>
<proteinExistence type="predicted"/>